<keyword evidence="2" id="KW-1185">Reference proteome</keyword>
<organism evidence="1 2">
    <name type="scientific">Gottfriedia solisilvae</name>
    <dbReference type="NCBI Taxonomy" id="1516104"/>
    <lineage>
        <taxon>Bacteria</taxon>
        <taxon>Bacillati</taxon>
        <taxon>Bacillota</taxon>
        <taxon>Bacilli</taxon>
        <taxon>Bacillales</taxon>
        <taxon>Bacillaceae</taxon>
        <taxon>Gottfriedia</taxon>
    </lineage>
</organism>
<proteinExistence type="predicted"/>
<sequence>MKKYKGVVKDNVFEQFSEICGKDLYNHAFNTLSIEQYISVGNILWPEVIEIDGYIFISEFYKSNASNIEELEERFSKDRKQIEMYVNSWSLIEFASGTTDESLNNDNLFGEFSDLIKFFWTMRFNQLFPDKEIVVEVGYAIMGESGETITVYQN</sequence>
<protein>
    <submittedName>
        <fullName evidence="1">Uncharacterized protein</fullName>
    </submittedName>
</protein>
<dbReference type="RefSeq" id="WP_087999105.1">
    <property type="nucleotide sequence ID" value="NZ_BMHB01000001.1"/>
</dbReference>
<gene>
    <name evidence="1" type="ORF">GCM10007380_08620</name>
</gene>
<name>A0A8J3AKA0_9BACI</name>
<dbReference type="OrthoDB" id="2618800at2"/>
<dbReference type="EMBL" id="BMHB01000001">
    <property type="protein sequence ID" value="GGI11594.1"/>
    <property type="molecule type" value="Genomic_DNA"/>
</dbReference>
<evidence type="ECO:0000313" key="1">
    <source>
        <dbReference type="EMBL" id="GGI11594.1"/>
    </source>
</evidence>
<reference evidence="2" key="1">
    <citation type="journal article" date="2019" name="Int. J. Syst. Evol. Microbiol.">
        <title>The Global Catalogue of Microorganisms (GCM) 10K type strain sequencing project: providing services to taxonomists for standard genome sequencing and annotation.</title>
        <authorList>
            <consortium name="The Broad Institute Genomics Platform"/>
            <consortium name="The Broad Institute Genome Sequencing Center for Infectious Disease"/>
            <person name="Wu L."/>
            <person name="Ma J."/>
        </authorList>
    </citation>
    <scope>NUCLEOTIDE SEQUENCE [LARGE SCALE GENOMIC DNA]</scope>
    <source>
        <strain evidence="2">CGMCC 1.14993</strain>
    </source>
</reference>
<accession>A0A8J3AKA0</accession>
<dbReference type="Proteomes" id="UP000626244">
    <property type="component" value="Unassembled WGS sequence"/>
</dbReference>
<comment type="caution">
    <text evidence="1">The sequence shown here is derived from an EMBL/GenBank/DDBJ whole genome shotgun (WGS) entry which is preliminary data.</text>
</comment>
<dbReference type="AlphaFoldDB" id="A0A8J3AKA0"/>
<evidence type="ECO:0000313" key="2">
    <source>
        <dbReference type="Proteomes" id="UP000626244"/>
    </source>
</evidence>